<dbReference type="RefSeq" id="WP_354364591.1">
    <property type="nucleotide sequence ID" value="NZ_JBEPLO010000007.1"/>
</dbReference>
<evidence type="ECO:0000313" key="12">
    <source>
        <dbReference type="EMBL" id="MET3557724.1"/>
    </source>
</evidence>
<keyword evidence="3" id="KW-0813">Transport</keyword>
<feature type="transmembrane region" description="Helical" evidence="11">
    <location>
        <begin position="6"/>
        <end position="23"/>
    </location>
</feature>
<keyword evidence="4" id="KW-1003">Cell membrane</keyword>
<dbReference type="InterPro" id="IPR003849">
    <property type="entry name" value="Preprotein_translocase_YajC"/>
</dbReference>
<sequence length="117" mass="12576">MNGSSFLIMGIVMVGMMFLTMRTQKKQQQARLDMINSMKPGDKVVTIGGLYGVVDSIDTDVNTVTLDIDGIYLTFERAAIRTVVAAGTPEVAPTVKPEDLSPADPVDPVVSDSVIEE</sequence>
<feature type="region of interest" description="Disordered" evidence="10">
    <location>
        <begin position="92"/>
        <end position="117"/>
    </location>
</feature>
<dbReference type="PRINTS" id="PR01853">
    <property type="entry name" value="YAJCTRNLCASE"/>
</dbReference>
<dbReference type="PANTHER" id="PTHR33909:SF1">
    <property type="entry name" value="SEC TRANSLOCON ACCESSORY COMPLEX SUBUNIT YAJC"/>
    <property type="match status" value="1"/>
</dbReference>
<keyword evidence="8" id="KW-0811">Translocation</keyword>
<keyword evidence="6" id="KW-0653">Protein transport</keyword>
<evidence type="ECO:0000256" key="5">
    <source>
        <dbReference type="ARBA" id="ARBA00022692"/>
    </source>
</evidence>
<evidence type="ECO:0000256" key="11">
    <source>
        <dbReference type="SAM" id="Phobius"/>
    </source>
</evidence>
<dbReference type="NCBIfam" id="TIGR00739">
    <property type="entry name" value="yajC"/>
    <property type="match status" value="1"/>
</dbReference>
<evidence type="ECO:0000256" key="3">
    <source>
        <dbReference type="ARBA" id="ARBA00022448"/>
    </source>
</evidence>
<protein>
    <submittedName>
        <fullName evidence="12">Preprotein translocase subunit YajC</fullName>
    </submittedName>
</protein>
<organism evidence="12 13">
    <name type="scientific">Streptococcus rupicaprae</name>
    <dbReference type="NCBI Taxonomy" id="759619"/>
    <lineage>
        <taxon>Bacteria</taxon>
        <taxon>Bacillati</taxon>
        <taxon>Bacillota</taxon>
        <taxon>Bacilli</taxon>
        <taxon>Lactobacillales</taxon>
        <taxon>Streptococcaceae</taxon>
        <taxon>Streptococcus</taxon>
    </lineage>
</organism>
<evidence type="ECO:0000313" key="13">
    <source>
        <dbReference type="Proteomes" id="UP001549122"/>
    </source>
</evidence>
<feature type="compositionally biased region" description="Low complexity" evidence="10">
    <location>
        <begin position="102"/>
        <end position="117"/>
    </location>
</feature>
<keyword evidence="7 11" id="KW-1133">Transmembrane helix</keyword>
<gene>
    <name evidence="12" type="ORF">ABID29_000834</name>
</gene>
<evidence type="ECO:0000256" key="4">
    <source>
        <dbReference type="ARBA" id="ARBA00022475"/>
    </source>
</evidence>
<evidence type="ECO:0000256" key="2">
    <source>
        <dbReference type="ARBA" id="ARBA00006742"/>
    </source>
</evidence>
<dbReference type="SMART" id="SM01323">
    <property type="entry name" value="YajC"/>
    <property type="match status" value="1"/>
</dbReference>
<evidence type="ECO:0000256" key="8">
    <source>
        <dbReference type="ARBA" id="ARBA00023010"/>
    </source>
</evidence>
<evidence type="ECO:0000256" key="9">
    <source>
        <dbReference type="ARBA" id="ARBA00023136"/>
    </source>
</evidence>
<comment type="subcellular location">
    <subcellularLocation>
        <location evidence="1">Cell membrane</location>
        <topology evidence="1">Single-pass membrane protein</topology>
    </subcellularLocation>
</comment>
<dbReference type="Pfam" id="PF02699">
    <property type="entry name" value="YajC"/>
    <property type="match status" value="1"/>
</dbReference>
<keyword evidence="5 11" id="KW-0812">Transmembrane</keyword>
<accession>A0ABV2FGN3</accession>
<comment type="caution">
    <text evidence="12">The sequence shown here is derived from an EMBL/GenBank/DDBJ whole genome shotgun (WGS) entry which is preliminary data.</text>
</comment>
<comment type="similarity">
    <text evidence="2">Belongs to the YajC family.</text>
</comment>
<name>A0ABV2FGN3_9STRE</name>
<reference evidence="12 13" key="1">
    <citation type="submission" date="2024-06" db="EMBL/GenBank/DDBJ databases">
        <title>Genomic Encyclopedia of Type Strains, Phase IV (KMG-IV): sequencing the most valuable type-strain genomes for metagenomic binning, comparative biology and taxonomic classification.</title>
        <authorList>
            <person name="Goeker M."/>
        </authorList>
    </citation>
    <scope>NUCLEOTIDE SEQUENCE [LARGE SCALE GENOMIC DNA]</scope>
    <source>
        <strain evidence="12 13">DSM 28303</strain>
    </source>
</reference>
<evidence type="ECO:0000256" key="1">
    <source>
        <dbReference type="ARBA" id="ARBA00004162"/>
    </source>
</evidence>
<evidence type="ECO:0000256" key="6">
    <source>
        <dbReference type="ARBA" id="ARBA00022927"/>
    </source>
</evidence>
<dbReference type="PANTHER" id="PTHR33909">
    <property type="entry name" value="SEC TRANSLOCON ACCESSORY COMPLEX SUBUNIT YAJC"/>
    <property type="match status" value="1"/>
</dbReference>
<keyword evidence="13" id="KW-1185">Reference proteome</keyword>
<evidence type="ECO:0000256" key="7">
    <source>
        <dbReference type="ARBA" id="ARBA00022989"/>
    </source>
</evidence>
<proteinExistence type="inferred from homology"/>
<evidence type="ECO:0000256" key="10">
    <source>
        <dbReference type="SAM" id="MobiDB-lite"/>
    </source>
</evidence>
<dbReference type="EMBL" id="JBEPLO010000007">
    <property type="protein sequence ID" value="MET3557724.1"/>
    <property type="molecule type" value="Genomic_DNA"/>
</dbReference>
<keyword evidence="9 11" id="KW-0472">Membrane</keyword>
<dbReference type="Proteomes" id="UP001549122">
    <property type="component" value="Unassembled WGS sequence"/>
</dbReference>